<evidence type="ECO:0000256" key="5">
    <source>
        <dbReference type="ARBA" id="ARBA00022725"/>
    </source>
</evidence>
<keyword evidence="9" id="KW-0807">Transducer</keyword>
<gene>
    <name evidence="11" type="primary">ItypOR15</name>
</gene>
<keyword evidence="6 10" id="KW-1133">Transmembrane helix</keyword>
<feature type="transmembrane region" description="Helical" evidence="10">
    <location>
        <begin position="38"/>
        <end position="58"/>
    </location>
</feature>
<dbReference type="AlphaFoldDB" id="M3VK56"/>
<evidence type="ECO:0000256" key="7">
    <source>
        <dbReference type="ARBA" id="ARBA00023136"/>
    </source>
</evidence>
<dbReference type="Pfam" id="PF02949">
    <property type="entry name" value="7tm_6"/>
    <property type="match status" value="1"/>
</dbReference>
<keyword evidence="7 10" id="KW-0472">Membrane</keyword>
<sequence length="138" mass="15859">MLNNLVSSQLLLQEFCMTCVVCCSIYRSTSPGVSSTEMGYVSTMGIIAAIEMLTVSWFNQCFMLEVFELLNRIYELDWLNYNTKMRKMLVFLMQRVQRPYHFTMGLGFPLNLGVFFTMIKTSYSLYALLTNTGSKVST</sequence>
<dbReference type="PANTHER" id="PTHR21137">
    <property type="entry name" value="ODORANT RECEPTOR"/>
    <property type="match status" value="1"/>
</dbReference>
<dbReference type="InterPro" id="IPR004117">
    <property type="entry name" value="7tm6_olfct_rcpt"/>
</dbReference>
<comment type="subcellular location">
    <subcellularLocation>
        <location evidence="1">Cell membrane</location>
        <topology evidence="1">Multi-pass membrane protein</topology>
    </subcellularLocation>
</comment>
<evidence type="ECO:0000256" key="4">
    <source>
        <dbReference type="ARBA" id="ARBA00022692"/>
    </source>
</evidence>
<keyword evidence="5" id="KW-0552">Olfaction</keyword>
<accession>M3VK56</accession>
<dbReference type="PANTHER" id="PTHR21137:SF35">
    <property type="entry name" value="ODORANT RECEPTOR 19A-RELATED"/>
    <property type="match status" value="1"/>
</dbReference>
<name>M3VK56_IPSTY</name>
<dbReference type="EMBL" id="GACR01000030">
    <property type="protein sequence ID" value="JAA74431.1"/>
    <property type="molecule type" value="mRNA"/>
</dbReference>
<organism evidence="11">
    <name type="scientific">Ips typographus</name>
    <name type="common">European spruce bark beetle</name>
    <dbReference type="NCBI Taxonomy" id="55986"/>
    <lineage>
        <taxon>Eukaryota</taxon>
        <taxon>Metazoa</taxon>
        <taxon>Ecdysozoa</taxon>
        <taxon>Arthropoda</taxon>
        <taxon>Hexapoda</taxon>
        <taxon>Insecta</taxon>
        <taxon>Pterygota</taxon>
        <taxon>Neoptera</taxon>
        <taxon>Endopterygota</taxon>
        <taxon>Coleoptera</taxon>
        <taxon>Polyphaga</taxon>
        <taxon>Cucujiformia</taxon>
        <taxon>Curculionidae</taxon>
        <taxon>Scolytinae</taxon>
        <taxon>Ips</taxon>
    </lineage>
</organism>
<dbReference type="GO" id="GO:0007165">
    <property type="term" value="P:signal transduction"/>
    <property type="evidence" value="ECO:0007669"/>
    <property type="project" value="UniProtKB-KW"/>
</dbReference>
<evidence type="ECO:0000256" key="1">
    <source>
        <dbReference type="ARBA" id="ARBA00004651"/>
    </source>
</evidence>
<evidence type="ECO:0000256" key="2">
    <source>
        <dbReference type="ARBA" id="ARBA00022475"/>
    </source>
</evidence>
<evidence type="ECO:0000256" key="9">
    <source>
        <dbReference type="ARBA" id="ARBA00023224"/>
    </source>
</evidence>
<proteinExistence type="evidence at transcript level"/>
<feature type="transmembrane region" description="Helical" evidence="10">
    <location>
        <begin position="100"/>
        <end position="119"/>
    </location>
</feature>
<evidence type="ECO:0000256" key="3">
    <source>
        <dbReference type="ARBA" id="ARBA00022606"/>
    </source>
</evidence>
<keyword evidence="4 10" id="KW-0812">Transmembrane</keyword>
<dbReference type="GO" id="GO:0005549">
    <property type="term" value="F:odorant binding"/>
    <property type="evidence" value="ECO:0007669"/>
    <property type="project" value="InterPro"/>
</dbReference>
<evidence type="ECO:0000256" key="8">
    <source>
        <dbReference type="ARBA" id="ARBA00023170"/>
    </source>
</evidence>
<evidence type="ECO:0000256" key="10">
    <source>
        <dbReference type="SAM" id="Phobius"/>
    </source>
</evidence>
<keyword evidence="8 11" id="KW-0675">Receptor</keyword>
<evidence type="ECO:0000313" key="11">
    <source>
        <dbReference type="EMBL" id="JAA74431.1"/>
    </source>
</evidence>
<keyword evidence="2" id="KW-1003">Cell membrane</keyword>
<evidence type="ECO:0000256" key="6">
    <source>
        <dbReference type="ARBA" id="ARBA00022989"/>
    </source>
</evidence>
<protein>
    <submittedName>
        <fullName evidence="11">Odorant receptor 15</fullName>
    </submittedName>
</protein>
<dbReference type="GO" id="GO:0004984">
    <property type="term" value="F:olfactory receptor activity"/>
    <property type="evidence" value="ECO:0007669"/>
    <property type="project" value="InterPro"/>
</dbReference>
<dbReference type="GO" id="GO:0005886">
    <property type="term" value="C:plasma membrane"/>
    <property type="evidence" value="ECO:0007669"/>
    <property type="project" value="UniProtKB-SubCell"/>
</dbReference>
<reference evidence="11" key="1">
    <citation type="journal article" date="2013" name="BMC Genomics">
        <title>Antennal transcriptome analysis of the chemosensory gene families in the tree killing bark beetles, Ips typographus and Dendroctonus ponderosae (Coleoptera: Curculionidae: Scolytinae).</title>
        <authorList>
            <person name="Andersson M.N."/>
            <person name="Grosse-Wilde E."/>
            <person name="Keeling C.I."/>
            <person name="Bengtsson J.M."/>
            <person name="Yuen M.M."/>
            <person name="Li M."/>
            <person name="Hillbur Y."/>
            <person name="Bohlmann J."/>
            <person name="Hansson B.S."/>
            <person name="Schlyter F."/>
        </authorList>
    </citation>
    <scope>NUCLEOTIDE SEQUENCE</scope>
</reference>
<keyword evidence="3" id="KW-0716">Sensory transduction</keyword>